<evidence type="ECO:0000313" key="1">
    <source>
        <dbReference type="EMBL" id="MBC2592794.1"/>
    </source>
</evidence>
<dbReference type="AlphaFoldDB" id="A0A842HB38"/>
<dbReference type="Proteomes" id="UP000546464">
    <property type="component" value="Unassembled WGS sequence"/>
</dbReference>
<dbReference type="EMBL" id="JACHVB010000011">
    <property type="protein sequence ID" value="MBC2592794.1"/>
    <property type="molecule type" value="Genomic_DNA"/>
</dbReference>
<reference evidence="1 2" key="1">
    <citation type="submission" date="2020-07" db="EMBL/GenBank/DDBJ databases">
        <authorList>
            <person name="Feng X."/>
        </authorList>
    </citation>
    <scope>NUCLEOTIDE SEQUENCE [LARGE SCALE GENOMIC DNA]</scope>
    <source>
        <strain evidence="1 2">JCM31066</strain>
    </source>
</reference>
<gene>
    <name evidence="1" type="ORF">H5P28_00825</name>
</gene>
<name>A0A842HB38_9BACT</name>
<comment type="caution">
    <text evidence="1">The sequence shown here is derived from an EMBL/GenBank/DDBJ whole genome shotgun (WGS) entry which is preliminary data.</text>
</comment>
<keyword evidence="2" id="KW-1185">Reference proteome</keyword>
<dbReference type="RefSeq" id="WP_185673809.1">
    <property type="nucleotide sequence ID" value="NZ_JACHVB010000011.1"/>
</dbReference>
<organism evidence="1 2">
    <name type="scientific">Ruficoccus amylovorans</name>
    <dbReference type="NCBI Taxonomy" id="1804625"/>
    <lineage>
        <taxon>Bacteria</taxon>
        <taxon>Pseudomonadati</taxon>
        <taxon>Verrucomicrobiota</taxon>
        <taxon>Opitutia</taxon>
        <taxon>Puniceicoccales</taxon>
        <taxon>Cerasicoccaceae</taxon>
        <taxon>Ruficoccus</taxon>
    </lineage>
</organism>
<evidence type="ECO:0000313" key="2">
    <source>
        <dbReference type="Proteomes" id="UP000546464"/>
    </source>
</evidence>
<accession>A0A842HB38</accession>
<protein>
    <submittedName>
        <fullName evidence="1">Uncharacterized protein</fullName>
    </submittedName>
</protein>
<sequence length="203" mass="23350">MERETTCPPPPILHKFGKRCYLEPLLKNGVVSFAVATSYNDSALTEGQQDNETTRVFSLAPGVDFSFHFKGRDGDDLKYYIWCSSLDYSEDLLTEFDADSCLIITDPGQFGDRLLTEVRRQFPTNEAGIPGCDFYARDVKYYDENRPPVTSKQEHLIYMKKNRYSHQAEFRFVFATDPKRTLPDRIEIKIGSIEDIAAFYVPE</sequence>
<proteinExistence type="predicted"/>